<name>A0ACB9GLS5_9ASTR</name>
<organism evidence="1 2">
    <name type="scientific">Smallanthus sonchifolius</name>
    <dbReference type="NCBI Taxonomy" id="185202"/>
    <lineage>
        <taxon>Eukaryota</taxon>
        <taxon>Viridiplantae</taxon>
        <taxon>Streptophyta</taxon>
        <taxon>Embryophyta</taxon>
        <taxon>Tracheophyta</taxon>
        <taxon>Spermatophyta</taxon>
        <taxon>Magnoliopsida</taxon>
        <taxon>eudicotyledons</taxon>
        <taxon>Gunneridae</taxon>
        <taxon>Pentapetalae</taxon>
        <taxon>asterids</taxon>
        <taxon>campanulids</taxon>
        <taxon>Asterales</taxon>
        <taxon>Asteraceae</taxon>
        <taxon>Asteroideae</taxon>
        <taxon>Heliantheae alliance</taxon>
        <taxon>Millerieae</taxon>
        <taxon>Smallanthus</taxon>
    </lineage>
</organism>
<keyword evidence="2" id="KW-1185">Reference proteome</keyword>
<reference evidence="1 2" key="2">
    <citation type="journal article" date="2022" name="Mol. Ecol. Resour.">
        <title>The genomes of chicory, endive, great burdock and yacon provide insights into Asteraceae paleo-polyploidization history and plant inulin production.</title>
        <authorList>
            <person name="Fan W."/>
            <person name="Wang S."/>
            <person name="Wang H."/>
            <person name="Wang A."/>
            <person name="Jiang F."/>
            <person name="Liu H."/>
            <person name="Zhao H."/>
            <person name="Xu D."/>
            <person name="Zhang Y."/>
        </authorList>
    </citation>
    <scope>NUCLEOTIDE SEQUENCE [LARGE SCALE GENOMIC DNA]</scope>
    <source>
        <strain evidence="2">cv. Yunnan</strain>
        <tissue evidence="1">Leaves</tissue>
    </source>
</reference>
<proteinExistence type="predicted"/>
<reference evidence="2" key="1">
    <citation type="journal article" date="2022" name="Mol. Ecol. Resour.">
        <title>The genomes of chicory, endive, great burdock and yacon provide insights into Asteraceae palaeo-polyploidization history and plant inulin production.</title>
        <authorList>
            <person name="Fan W."/>
            <person name="Wang S."/>
            <person name="Wang H."/>
            <person name="Wang A."/>
            <person name="Jiang F."/>
            <person name="Liu H."/>
            <person name="Zhao H."/>
            <person name="Xu D."/>
            <person name="Zhang Y."/>
        </authorList>
    </citation>
    <scope>NUCLEOTIDE SEQUENCE [LARGE SCALE GENOMIC DNA]</scope>
    <source>
        <strain evidence="2">cv. Yunnan</strain>
    </source>
</reference>
<gene>
    <name evidence="1" type="ORF">L1987_43127</name>
</gene>
<dbReference type="EMBL" id="CM042031">
    <property type="protein sequence ID" value="KAI3784036.1"/>
    <property type="molecule type" value="Genomic_DNA"/>
</dbReference>
<dbReference type="Proteomes" id="UP001056120">
    <property type="component" value="Linkage Group LG14"/>
</dbReference>
<comment type="caution">
    <text evidence="1">The sequence shown here is derived from an EMBL/GenBank/DDBJ whole genome shotgun (WGS) entry which is preliminary data.</text>
</comment>
<accession>A0ACB9GLS5</accession>
<sequence>MSADGIGGIPGKYMTEGGCDVVDTTSDEVEDDGFGGRVCIEVERDMGKVVECDGGDGGGDVTDVGGDGAGVERGRGRL</sequence>
<evidence type="ECO:0000313" key="1">
    <source>
        <dbReference type="EMBL" id="KAI3784036.1"/>
    </source>
</evidence>
<evidence type="ECO:0000313" key="2">
    <source>
        <dbReference type="Proteomes" id="UP001056120"/>
    </source>
</evidence>
<protein>
    <submittedName>
        <fullName evidence="1">Uncharacterized protein</fullName>
    </submittedName>
</protein>